<dbReference type="Proteomes" id="UP000287972">
    <property type="component" value="Unassembled WGS sequence"/>
</dbReference>
<comment type="caution">
    <text evidence="1">The sequence shown here is derived from an EMBL/GenBank/DDBJ whole genome shotgun (WGS) entry which is preliminary data.</text>
</comment>
<accession>A0A428S9Z7</accession>
<evidence type="ECO:0000313" key="2">
    <source>
        <dbReference type="Proteomes" id="UP000287972"/>
    </source>
</evidence>
<name>A0A428S9Z7_9HYPO</name>
<keyword evidence="2" id="KW-1185">Reference proteome</keyword>
<sequence length="239" mass="26885">MENDLVTAQQQHDKEVAELKKTLAALRNKGMENATRSAAEIPLQLPLHCPEGEILRAWNNLTEDVGCLISIHFRESEGRKAVAWAERRKVYLINLTPHYKDVMEEKKTAAAFIEAAIWNVLCMCVFGPYRNNAPFCWAGKYKGSLRTMSNFLLADVDNLETNKHRHKAMFHQWKALTANLVTTMVPQERHNDEKAEIAEDLGDLLDGLPSSRPSQECITDLRAIADKAVDLAAAVTALF</sequence>
<evidence type="ECO:0000313" key="1">
    <source>
        <dbReference type="EMBL" id="RSL86603.1"/>
    </source>
</evidence>
<dbReference type="EMBL" id="NKCL01000040">
    <property type="protein sequence ID" value="RSL86603.1"/>
    <property type="molecule type" value="Genomic_DNA"/>
</dbReference>
<protein>
    <submittedName>
        <fullName evidence="1">Uncharacterized protein</fullName>
    </submittedName>
</protein>
<reference evidence="1 2" key="1">
    <citation type="submission" date="2017-06" db="EMBL/GenBank/DDBJ databases">
        <title>Comparative genomic analysis of Ambrosia Fusariam Clade fungi.</title>
        <authorList>
            <person name="Stajich J.E."/>
            <person name="Carrillo J."/>
            <person name="Kijimoto T."/>
            <person name="Eskalen A."/>
            <person name="O'Donnell K."/>
            <person name="Kasson M."/>
        </authorList>
    </citation>
    <scope>NUCLEOTIDE SEQUENCE [LARGE SCALE GENOMIC DNA]</scope>
    <source>
        <strain evidence="1 2">NRRL62606</strain>
    </source>
</reference>
<dbReference type="AlphaFoldDB" id="A0A428S9Z7"/>
<gene>
    <name evidence="1" type="ORF">CEP51_002718</name>
</gene>
<proteinExistence type="predicted"/>
<organism evidence="1 2">
    <name type="scientific">Fusarium floridanum</name>
    <dbReference type="NCBI Taxonomy" id="1325733"/>
    <lineage>
        <taxon>Eukaryota</taxon>
        <taxon>Fungi</taxon>
        <taxon>Dikarya</taxon>
        <taxon>Ascomycota</taxon>
        <taxon>Pezizomycotina</taxon>
        <taxon>Sordariomycetes</taxon>
        <taxon>Hypocreomycetidae</taxon>
        <taxon>Hypocreales</taxon>
        <taxon>Nectriaceae</taxon>
        <taxon>Fusarium</taxon>
        <taxon>Fusarium solani species complex</taxon>
    </lineage>
</organism>